<dbReference type="PANTHER" id="PTHR11707">
    <property type="entry name" value="L-ASPARAGINASE"/>
    <property type="match status" value="1"/>
</dbReference>
<dbReference type="Gene3D" id="3.40.50.1170">
    <property type="entry name" value="L-asparaginase, N-terminal domain"/>
    <property type="match status" value="1"/>
</dbReference>
<dbReference type="CDD" id="cd08963">
    <property type="entry name" value="L-asparaginase_I"/>
    <property type="match status" value="1"/>
</dbReference>
<dbReference type="PIRSF" id="PIRSF001220">
    <property type="entry name" value="L-ASNase_gatD"/>
    <property type="match status" value="1"/>
</dbReference>
<dbReference type="PROSITE" id="PS00144">
    <property type="entry name" value="ASN_GLN_ASE_1"/>
    <property type="match status" value="1"/>
</dbReference>
<protein>
    <submittedName>
        <fullName evidence="8">Asparaginase</fullName>
    </submittedName>
</protein>
<feature type="binding site" evidence="3">
    <location>
        <position position="54"/>
    </location>
    <ligand>
        <name>substrate</name>
    </ligand>
</feature>
<dbReference type="InterPro" id="IPR027474">
    <property type="entry name" value="L-asparaginase_N"/>
</dbReference>
<dbReference type="InterPro" id="IPR027475">
    <property type="entry name" value="Asparaginase/glutaminase_AS2"/>
</dbReference>
<name>A0A0J0YPX9_9NEIS</name>
<dbReference type="Proteomes" id="UP000036027">
    <property type="component" value="Unassembled WGS sequence"/>
</dbReference>
<evidence type="ECO:0000313" key="8">
    <source>
        <dbReference type="EMBL" id="KLT72192.1"/>
    </source>
</evidence>
<feature type="domain" description="Asparaginase/glutaminase C-terminal" evidence="7">
    <location>
        <begin position="208"/>
        <end position="320"/>
    </location>
</feature>
<dbReference type="PROSITE" id="PS51732">
    <property type="entry name" value="ASN_GLN_ASE_3"/>
    <property type="match status" value="1"/>
</dbReference>
<feature type="active site" evidence="5">
    <location>
        <position position="85"/>
    </location>
</feature>
<dbReference type="PROSITE" id="PS00917">
    <property type="entry name" value="ASN_GLN_ASE_2"/>
    <property type="match status" value="1"/>
</dbReference>
<evidence type="ECO:0000259" key="6">
    <source>
        <dbReference type="Pfam" id="PF00710"/>
    </source>
</evidence>
<dbReference type="Pfam" id="PF00710">
    <property type="entry name" value="Asparaginase"/>
    <property type="match status" value="1"/>
</dbReference>
<reference evidence="8 9" key="1">
    <citation type="submission" date="2014-11" db="EMBL/GenBank/DDBJ databases">
        <title>Genome of a novel goose pathogen.</title>
        <authorList>
            <person name="Hansen C.M."/>
            <person name="Hueffer K."/>
            <person name="Choi S.C."/>
        </authorList>
    </citation>
    <scope>NUCLEOTIDE SEQUENCE [LARGE SCALE GENOMIC DNA]</scope>
    <source>
        <strain evidence="8 9">KH1503</strain>
    </source>
</reference>
<dbReference type="InterPro" id="IPR041725">
    <property type="entry name" value="L-asparaginase_I"/>
</dbReference>
<dbReference type="Pfam" id="PF17763">
    <property type="entry name" value="Asparaginase_C"/>
    <property type="match status" value="1"/>
</dbReference>
<dbReference type="Gene3D" id="3.40.50.40">
    <property type="match status" value="1"/>
</dbReference>
<dbReference type="OrthoDB" id="9788068at2"/>
<proteinExistence type="inferred from homology"/>
<dbReference type="PANTHER" id="PTHR11707:SF28">
    <property type="entry name" value="60 KDA LYSOPHOSPHOLIPASE"/>
    <property type="match status" value="1"/>
</dbReference>
<dbReference type="InterPro" id="IPR037152">
    <property type="entry name" value="L-asparaginase_N_sf"/>
</dbReference>
<dbReference type="SUPFAM" id="SSF53774">
    <property type="entry name" value="Glutaminase/Asparaginase"/>
    <property type="match status" value="1"/>
</dbReference>
<dbReference type="STRING" id="1470200.PL75_09525"/>
<dbReference type="EMBL" id="JTDO01000018">
    <property type="protein sequence ID" value="KLT72192.1"/>
    <property type="molecule type" value="Genomic_DNA"/>
</dbReference>
<feature type="active site" description="O-isoaspartyl threonine intermediate" evidence="2">
    <location>
        <position position="13"/>
    </location>
</feature>
<dbReference type="SMART" id="SM00870">
    <property type="entry name" value="Asparaginase"/>
    <property type="match status" value="1"/>
</dbReference>
<comment type="caution">
    <text evidence="8">The sequence shown here is derived from an EMBL/GenBank/DDBJ whole genome shotgun (WGS) entry which is preliminary data.</text>
</comment>
<dbReference type="InterPro" id="IPR020827">
    <property type="entry name" value="Asparaginase/glutaminase_AS1"/>
</dbReference>
<dbReference type="PRINTS" id="PR00139">
    <property type="entry name" value="ASNGLNASE"/>
</dbReference>
<dbReference type="AlphaFoldDB" id="A0A0J0YPX9"/>
<dbReference type="InterPro" id="IPR040919">
    <property type="entry name" value="Asparaginase_C"/>
</dbReference>
<keyword evidence="9" id="KW-1185">Reference proteome</keyword>
<dbReference type="SFLD" id="SFLDS00057">
    <property type="entry name" value="Glutaminase/Asparaginase"/>
    <property type="match status" value="1"/>
</dbReference>
<evidence type="ECO:0000256" key="4">
    <source>
        <dbReference type="PROSITE-ProRule" id="PRU10099"/>
    </source>
</evidence>
<evidence type="ECO:0000256" key="2">
    <source>
        <dbReference type="PIRSR" id="PIRSR001220-1"/>
    </source>
</evidence>
<comment type="similarity">
    <text evidence="1">Belongs to the asparaginase 1 family.</text>
</comment>
<sequence>MKKRIFVLYTGGTIGMCQSAEGLRPDTALVGRALKPFSDGLDFDWHVCSPLIDSSAVTLADWQQWLDLLADKIPQYDGILVLHGTDTLAYTANILALGLQNLDKPVVLTGAQWPFDSEGSDAPFNLATAVAAFELPDLREVAVAFNGKLFAAVGSSKISTETSEGFGNPHFGILGEWVERQGWQNLDIRPSENCGGGFFARSLDSSAKVWCHTLTPGFSSHILAFQLAKTDAQAVILQSYGHGNAPAEEDFIGAVSAFTGHGGLVLNISQVQQGCAAAVYAQGDALRRAGVVNGGKANLETALALLTWAVSLKWSKARLEEELQFLKLV</sequence>
<dbReference type="InterPro" id="IPR027473">
    <property type="entry name" value="L-asparaginase_C"/>
</dbReference>
<evidence type="ECO:0000256" key="3">
    <source>
        <dbReference type="PIRSR" id="PIRSR001220-2"/>
    </source>
</evidence>
<dbReference type="GO" id="GO:0006520">
    <property type="term" value="P:amino acid metabolic process"/>
    <property type="evidence" value="ECO:0007669"/>
    <property type="project" value="InterPro"/>
</dbReference>
<evidence type="ECO:0000256" key="1">
    <source>
        <dbReference type="ARBA" id="ARBA00010518"/>
    </source>
</evidence>
<evidence type="ECO:0000259" key="7">
    <source>
        <dbReference type="Pfam" id="PF17763"/>
    </source>
</evidence>
<dbReference type="PIRSF" id="PIRSF500176">
    <property type="entry name" value="L_ASNase"/>
    <property type="match status" value="1"/>
</dbReference>
<feature type="domain" description="L-asparaginase N-terminal" evidence="6">
    <location>
        <begin position="4"/>
        <end position="179"/>
    </location>
</feature>
<accession>A0A0J0YPX9</accession>
<organism evidence="8 9">
    <name type="scientific">Neisseria arctica</name>
    <dbReference type="NCBI Taxonomy" id="1470200"/>
    <lineage>
        <taxon>Bacteria</taxon>
        <taxon>Pseudomonadati</taxon>
        <taxon>Pseudomonadota</taxon>
        <taxon>Betaproteobacteria</taxon>
        <taxon>Neisseriales</taxon>
        <taxon>Neisseriaceae</taxon>
        <taxon>Neisseria</taxon>
    </lineage>
</organism>
<dbReference type="GO" id="GO:0004067">
    <property type="term" value="F:asparaginase activity"/>
    <property type="evidence" value="ECO:0007669"/>
    <property type="project" value="UniProtKB-UniRule"/>
</dbReference>
<dbReference type="InterPro" id="IPR006034">
    <property type="entry name" value="Asparaginase/glutaminase-like"/>
</dbReference>
<dbReference type="PATRIC" id="fig|1470200.3.peg.911"/>
<feature type="binding site" evidence="3">
    <location>
        <begin position="85"/>
        <end position="86"/>
    </location>
    <ligand>
        <name>substrate</name>
    </ligand>
</feature>
<gene>
    <name evidence="8" type="ORF">PL75_09525</name>
</gene>
<feature type="active site" evidence="4">
    <location>
        <position position="13"/>
    </location>
</feature>
<dbReference type="InterPro" id="IPR036152">
    <property type="entry name" value="Asp/glu_Ase-like_sf"/>
</dbReference>
<evidence type="ECO:0000256" key="5">
    <source>
        <dbReference type="PROSITE-ProRule" id="PRU10100"/>
    </source>
</evidence>
<dbReference type="RefSeq" id="WP_047761727.1">
    <property type="nucleotide sequence ID" value="NZ_CP091510.1"/>
</dbReference>
<evidence type="ECO:0000313" key="9">
    <source>
        <dbReference type="Proteomes" id="UP000036027"/>
    </source>
</evidence>